<dbReference type="Gene3D" id="3.40.190.10">
    <property type="entry name" value="Periplasmic binding protein-like II"/>
    <property type="match status" value="2"/>
</dbReference>
<dbReference type="InterPro" id="IPR000847">
    <property type="entry name" value="LysR_HTH_N"/>
</dbReference>
<keyword evidence="4" id="KW-0804">Transcription</keyword>
<dbReference type="PROSITE" id="PS50931">
    <property type="entry name" value="HTH_LYSR"/>
    <property type="match status" value="1"/>
</dbReference>
<dbReference type="PANTHER" id="PTHR30118">
    <property type="entry name" value="HTH-TYPE TRANSCRIPTIONAL REGULATOR LEUO-RELATED"/>
    <property type="match status" value="1"/>
</dbReference>
<evidence type="ECO:0000256" key="3">
    <source>
        <dbReference type="ARBA" id="ARBA00023125"/>
    </source>
</evidence>
<evidence type="ECO:0000256" key="4">
    <source>
        <dbReference type="ARBA" id="ARBA00023163"/>
    </source>
</evidence>
<protein>
    <submittedName>
        <fullName evidence="6">LysR family transcriptional regulator</fullName>
    </submittedName>
</protein>
<dbReference type="GO" id="GO:0003677">
    <property type="term" value="F:DNA binding"/>
    <property type="evidence" value="ECO:0007669"/>
    <property type="project" value="UniProtKB-KW"/>
</dbReference>
<sequence>MRFNRLDLNLLVALEVLLTECSTTKAAKRLYLSQPATSSVLSRLRDYFQDPLLQSQGRSMIRTPRGDSLLQPVREVLQQLRAISDIGAEFNPATATQHFRIVATDYVVSVLLAPLANRISEEAPGITLEIAPPYPDADVALARRDIDLIVGPRDHLAGDHRQQALLHDDYVCVLWNQHPEVGPQITREQFANLPHVTVQFSAAGGRSGARDWVESQLGVQRRVEITAANFSCLPEFLVGSRRIATMRRGMVQQLLRWHPLRMAELPQPVPAMEEVMQWSAIVDNDRAHRWLRNALTELAAQHAAGARPAPRAVLSGAAIALPPLSALAA</sequence>
<dbReference type="Proteomes" id="UP000433309">
    <property type="component" value="Unassembled WGS sequence"/>
</dbReference>
<comment type="caution">
    <text evidence="6">The sequence shown here is derived from an EMBL/GenBank/DDBJ whole genome shotgun (WGS) entry which is preliminary data.</text>
</comment>
<dbReference type="EMBL" id="WKJK01000009">
    <property type="protein sequence ID" value="MRW92068.1"/>
    <property type="molecule type" value="Genomic_DNA"/>
</dbReference>
<dbReference type="Pfam" id="PF03466">
    <property type="entry name" value="LysR_substrate"/>
    <property type="match status" value="1"/>
</dbReference>
<reference evidence="6 7" key="1">
    <citation type="submission" date="2019-11" db="EMBL/GenBank/DDBJ databases">
        <title>Novel species isolated from a subtropical stream in China.</title>
        <authorList>
            <person name="Lu H."/>
        </authorList>
    </citation>
    <scope>NUCLEOTIDE SEQUENCE [LARGE SCALE GENOMIC DNA]</scope>
    <source>
        <strain evidence="6 7">FT80W</strain>
    </source>
</reference>
<keyword evidence="7" id="KW-1185">Reference proteome</keyword>
<evidence type="ECO:0000259" key="5">
    <source>
        <dbReference type="PROSITE" id="PS50931"/>
    </source>
</evidence>
<evidence type="ECO:0000256" key="2">
    <source>
        <dbReference type="ARBA" id="ARBA00023015"/>
    </source>
</evidence>
<evidence type="ECO:0000313" key="7">
    <source>
        <dbReference type="Proteomes" id="UP000433309"/>
    </source>
</evidence>
<dbReference type="InterPro" id="IPR036388">
    <property type="entry name" value="WH-like_DNA-bd_sf"/>
</dbReference>
<dbReference type="Gene3D" id="1.10.10.10">
    <property type="entry name" value="Winged helix-like DNA-binding domain superfamily/Winged helix DNA-binding domain"/>
    <property type="match status" value="1"/>
</dbReference>
<dbReference type="InterPro" id="IPR050389">
    <property type="entry name" value="LysR-type_TF"/>
</dbReference>
<feature type="domain" description="HTH lysR-type" evidence="5">
    <location>
        <begin position="6"/>
        <end position="63"/>
    </location>
</feature>
<dbReference type="GO" id="GO:0003700">
    <property type="term" value="F:DNA-binding transcription factor activity"/>
    <property type="evidence" value="ECO:0007669"/>
    <property type="project" value="InterPro"/>
</dbReference>
<dbReference type="InterPro" id="IPR005119">
    <property type="entry name" value="LysR_subst-bd"/>
</dbReference>
<accession>A0A6I2L1M6</accession>
<evidence type="ECO:0000313" key="6">
    <source>
        <dbReference type="EMBL" id="MRW92068.1"/>
    </source>
</evidence>
<dbReference type="PANTHER" id="PTHR30118:SF6">
    <property type="entry name" value="HTH-TYPE TRANSCRIPTIONAL REGULATOR LEUO"/>
    <property type="match status" value="1"/>
</dbReference>
<organism evidence="6 7">
    <name type="scientific">Duganella guangzhouensis</name>
    <dbReference type="NCBI Taxonomy" id="2666084"/>
    <lineage>
        <taxon>Bacteria</taxon>
        <taxon>Pseudomonadati</taxon>
        <taxon>Pseudomonadota</taxon>
        <taxon>Betaproteobacteria</taxon>
        <taxon>Burkholderiales</taxon>
        <taxon>Oxalobacteraceae</taxon>
        <taxon>Telluria group</taxon>
        <taxon>Duganella</taxon>
    </lineage>
</organism>
<proteinExistence type="inferred from homology"/>
<dbReference type="AlphaFoldDB" id="A0A6I2L1M6"/>
<dbReference type="Pfam" id="PF00126">
    <property type="entry name" value="HTH_1"/>
    <property type="match status" value="1"/>
</dbReference>
<gene>
    <name evidence="6" type="ORF">GJ699_18905</name>
</gene>
<dbReference type="RefSeq" id="WP_154379080.1">
    <property type="nucleotide sequence ID" value="NZ_WKJK01000009.1"/>
</dbReference>
<keyword evidence="3" id="KW-0238">DNA-binding</keyword>
<name>A0A6I2L1M6_9BURK</name>
<evidence type="ECO:0000256" key="1">
    <source>
        <dbReference type="ARBA" id="ARBA00009437"/>
    </source>
</evidence>
<dbReference type="InterPro" id="IPR036390">
    <property type="entry name" value="WH_DNA-bd_sf"/>
</dbReference>
<comment type="similarity">
    <text evidence="1">Belongs to the LysR transcriptional regulatory family.</text>
</comment>
<dbReference type="SUPFAM" id="SSF46785">
    <property type="entry name" value="Winged helix' DNA-binding domain"/>
    <property type="match status" value="1"/>
</dbReference>
<keyword evidence="2" id="KW-0805">Transcription regulation</keyword>
<dbReference type="SUPFAM" id="SSF53850">
    <property type="entry name" value="Periplasmic binding protein-like II"/>
    <property type="match status" value="1"/>
</dbReference>